<feature type="transmembrane region" description="Helical" evidence="1">
    <location>
        <begin position="173"/>
        <end position="194"/>
    </location>
</feature>
<keyword evidence="1" id="KW-0812">Transmembrane</keyword>
<sequence length="251" mass="27192">MDAAVPECAGSHRVIRRVCFGEKAVQGPLVAVLHGLFFSLAWAVVFALIGWGVLRFEAVGDSLVAKVVRGVDEGLVSAGIDVVRSHAVMREFFVAWQWLSEPWRVYACGVVVLGVLWCRWRRAGVAVVGQRVGCGVVGMMWAWLLAAVVKWVVGRPRPVVELPVWCAEGFSFPSGHAANATAVVCGFVFVLWPFLGWVGRVGVLIGGVLFVVVTVVDRVMLGVHFPTDVCAGVVFGGVVTWIFYLTVSARR</sequence>
<accession>A0A239V8V4</accession>
<dbReference type="InterPro" id="IPR000326">
    <property type="entry name" value="PAP2/HPO"/>
</dbReference>
<feature type="transmembrane region" description="Helical" evidence="1">
    <location>
        <begin position="29"/>
        <end position="54"/>
    </location>
</feature>
<protein>
    <submittedName>
        <fullName evidence="3">PAP2 superfamily</fullName>
    </submittedName>
</protein>
<dbReference type="EMBL" id="LT906453">
    <property type="protein sequence ID" value="SNV18590.1"/>
    <property type="molecule type" value="Genomic_DNA"/>
</dbReference>
<dbReference type="SUPFAM" id="SSF48317">
    <property type="entry name" value="Acid phosphatase/Vanadium-dependent haloperoxidase"/>
    <property type="match status" value="1"/>
</dbReference>
<gene>
    <name evidence="3" type="ORF">SAMEA4475696_00493</name>
</gene>
<evidence type="ECO:0000313" key="4">
    <source>
        <dbReference type="Proteomes" id="UP000242637"/>
    </source>
</evidence>
<organism evidence="3 4">
    <name type="scientific">Dermatophilus congolensis</name>
    <dbReference type="NCBI Taxonomy" id="1863"/>
    <lineage>
        <taxon>Bacteria</taxon>
        <taxon>Bacillati</taxon>
        <taxon>Actinomycetota</taxon>
        <taxon>Actinomycetes</taxon>
        <taxon>Micrococcales</taxon>
        <taxon>Dermatophilaceae</taxon>
        <taxon>Dermatophilus</taxon>
    </lineage>
</organism>
<dbReference type="InterPro" id="IPR036938">
    <property type="entry name" value="PAP2/HPO_sf"/>
</dbReference>
<keyword evidence="1" id="KW-1133">Transmembrane helix</keyword>
<dbReference type="Gene3D" id="1.20.144.10">
    <property type="entry name" value="Phosphatidic acid phosphatase type 2/haloperoxidase"/>
    <property type="match status" value="1"/>
</dbReference>
<dbReference type="Proteomes" id="UP000242637">
    <property type="component" value="Chromosome 1"/>
</dbReference>
<reference evidence="3 4" key="1">
    <citation type="submission" date="2017-06" db="EMBL/GenBank/DDBJ databases">
        <authorList>
            <consortium name="Pathogen Informatics"/>
        </authorList>
    </citation>
    <scope>NUCLEOTIDE SEQUENCE [LARGE SCALE GENOMIC DNA]</scope>
    <source>
        <strain evidence="3 4">NCTC13039</strain>
    </source>
</reference>
<feature type="transmembrane region" description="Helical" evidence="1">
    <location>
        <begin position="201"/>
        <end position="223"/>
    </location>
</feature>
<dbReference type="KEGG" id="dco:SAMEA4475696_0493"/>
<evidence type="ECO:0000313" key="3">
    <source>
        <dbReference type="EMBL" id="SNV18590.1"/>
    </source>
</evidence>
<feature type="domain" description="Phosphatidic acid phosphatase type 2/haloperoxidase" evidence="2">
    <location>
        <begin position="132"/>
        <end position="244"/>
    </location>
</feature>
<dbReference type="Pfam" id="PF01569">
    <property type="entry name" value="PAP2"/>
    <property type="match status" value="1"/>
</dbReference>
<proteinExistence type="predicted"/>
<evidence type="ECO:0000256" key="1">
    <source>
        <dbReference type="SAM" id="Phobius"/>
    </source>
</evidence>
<dbReference type="SMART" id="SM00014">
    <property type="entry name" value="acidPPc"/>
    <property type="match status" value="1"/>
</dbReference>
<feature type="transmembrane region" description="Helical" evidence="1">
    <location>
        <begin position="132"/>
        <end position="153"/>
    </location>
</feature>
<feature type="transmembrane region" description="Helical" evidence="1">
    <location>
        <begin position="229"/>
        <end position="247"/>
    </location>
</feature>
<evidence type="ECO:0000259" key="2">
    <source>
        <dbReference type="SMART" id="SM00014"/>
    </source>
</evidence>
<keyword evidence="1" id="KW-0472">Membrane</keyword>
<feature type="transmembrane region" description="Helical" evidence="1">
    <location>
        <begin position="103"/>
        <end position="120"/>
    </location>
</feature>
<dbReference type="PANTHER" id="PTHR14969:SF13">
    <property type="entry name" value="AT30094P"/>
    <property type="match status" value="1"/>
</dbReference>
<dbReference type="STRING" id="1121387.GCA_000429885_01595"/>
<name>A0A239V8V4_9MICO</name>
<dbReference type="PANTHER" id="PTHR14969">
    <property type="entry name" value="SPHINGOSINE-1-PHOSPHATE PHOSPHOHYDROLASE"/>
    <property type="match status" value="1"/>
</dbReference>
<keyword evidence="4" id="KW-1185">Reference proteome</keyword>
<dbReference type="AlphaFoldDB" id="A0A239V8V4"/>